<accession>A0A7T5UII1</accession>
<sequence length="355" mass="38770">MTENPTTSIGTYDLLGQRGQEGISFSATSGTGEGLKVTQRSRDAFGRAAVKPVQPASYKDQNLLSQLLINLMMMLTGVLDPDNKQNNGLIGLISKAFGFEDDANHTQFRNLRDDLRMRGRESVRDGMDFSRFDRSAALAAAREGQPLLAKNAYGSQMLELIGKHESAGDYNRVFAHKGIKRVDLTNMTLNEVLEWQSAYVNQQKAQGYSADNRSSAAGKYQVISGTLRQSMKELGLRGDEKFDERMQDRIGMHLLQKRGYSDYLEGRMSERKFLTGLSSEWASLPKDASGRGVHDGVGTNRASAKVGTVLVAAERDQALSNVFETARTSAPPTTVATAAAAERPRPTVTPAPALS</sequence>
<gene>
    <name evidence="2" type="ORF">HYS17_04405</name>
</gene>
<dbReference type="SUPFAM" id="SSF53955">
    <property type="entry name" value="Lysozyme-like"/>
    <property type="match status" value="1"/>
</dbReference>
<reference evidence="2 3" key="1">
    <citation type="submission" date="2020-07" db="EMBL/GenBank/DDBJ databases">
        <title>Huge and variable diversity of episymbiotic CPR bacteria and DPANN archaea in groundwater ecosystems.</title>
        <authorList>
            <person name="He C.Y."/>
            <person name="Keren R."/>
            <person name="Whittaker M."/>
            <person name="Farag I.F."/>
            <person name="Doudna J."/>
            <person name="Cate J.H.D."/>
            <person name="Banfield J.F."/>
        </authorList>
    </citation>
    <scope>NUCLEOTIDE SEQUENCE [LARGE SCALE GENOMIC DNA]</scope>
    <source>
        <strain evidence="2">NC_groundwater_70_Ag_B-0.1um_54_66</strain>
    </source>
</reference>
<proteinExistence type="predicted"/>
<protein>
    <submittedName>
        <fullName evidence="2">Uncharacterized protein</fullName>
    </submittedName>
</protein>
<dbReference type="Proteomes" id="UP000595362">
    <property type="component" value="Chromosome"/>
</dbReference>
<evidence type="ECO:0000313" key="2">
    <source>
        <dbReference type="EMBL" id="QQG37011.1"/>
    </source>
</evidence>
<dbReference type="Gene3D" id="1.10.530.10">
    <property type="match status" value="1"/>
</dbReference>
<feature type="region of interest" description="Disordered" evidence="1">
    <location>
        <begin position="327"/>
        <end position="355"/>
    </location>
</feature>
<organism evidence="2 3">
    <name type="scientific">Micavibrio aeruginosavorus</name>
    <dbReference type="NCBI Taxonomy" id="349221"/>
    <lineage>
        <taxon>Bacteria</taxon>
        <taxon>Pseudomonadati</taxon>
        <taxon>Bdellovibrionota</taxon>
        <taxon>Bdellovibrionia</taxon>
        <taxon>Bdellovibrionales</taxon>
        <taxon>Pseudobdellovibrionaceae</taxon>
        <taxon>Micavibrio</taxon>
    </lineage>
</organism>
<evidence type="ECO:0000313" key="3">
    <source>
        <dbReference type="Proteomes" id="UP000595362"/>
    </source>
</evidence>
<name>A0A7T5UII1_9BACT</name>
<dbReference type="AlphaFoldDB" id="A0A7T5UII1"/>
<dbReference type="InterPro" id="IPR023346">
    <property type="entry name" value="Lysozyme-like_dom_sf"/>
</dbReference>
<evidence type="ECO:0000256" key="1">
    <source>
        <dbReference type="SAM" id="MobiDB-lite"/>
    </source>
</evidence>
<dbReference type="EMBL" id="CP066681">
    <property type="protein sequence ID" value="QQG37011.1"/>
    <property type="molecule type" value="Genomic_DNA"/>
</dbReference>